<organism evidence="3 5">
    <name type="scientific">Claviceps arundinis</name>
    <dbReference type="NCBI Taxonomy" id="1623583"/>
    <lineage>
        <taxon>Eukaryota</taxon>
        <taxon>Fungi</taxon>
        <taxon>Dikarya</taxon>
        <taxon>Ascomycota</taxon>
        <taxon>Pezizomycotina</taxon>
        <taxon>Sordariomycetes</taxon>
        <taxon>Hypocreomycetidae</taxon>
        <taxon>Hypocreales</taxon>
        <taxon>Clavicipitaceae</taxon>
        <taxon>Claviceps</taxon>
    </lineage>
</organism>
<feature type="signal peptide" evidence="1">
    <location>
        <begin position="1"/>
        <end position="21"/>
    </location>
</feature>
<dbReference type="EMBL" id="SRPS01000352">
    <property type="protein sequence ID" value="KAG5959054.1"/>
    <property type="molecule type" value="Genomic_DNA"/>
</dbReference>
<accession>A0A9P7ML90</accession>
<reference evidence="3 4" key="1">
    <citation type="journal article" date="2020" name="bioRxiv">
        <title>Whole genome comparisons of ergot fungi reveals the divergence and evolution of species within the genus Claviceps are the result of varying mechanisms driving genome evolution and host range expansion.</title>
        <authorList>
            <person name="Wyka S.A."/>
            <person name="Mondo S.J."/>
            <person name="Liu M."/>
            <person name="Dettman J."/>
            <person name="Nalam V."/>
            <person name="Broders K.D."/>
        </authorList>
    </citation>
    <scope>NUCLEOTIDE SEQUENCE</scope>
    <source>
        <strain evidence="3">CCC 1102</strain>
        <strain evidence="2 4">LM583</strain>
    </source>
</reference>
<evidence type="ECO:0000313" key="5">
    <source>
        <dbReference type="Proteomes" id="UP000784919"/>
    </source>
</evidence>
<keyword evidence="1" id="KW-0732">Signal</keyword>
<gene>
    <name evidence="3" type="ORF">E4U56_005161</name>
    <name evidence="2" type="ORF">E4U57_005622</name>
</gene>
<evidence type="ECO:0000313" key="3">
    <source>
        <dbReference type="EMBL" id="KAG5959054.1"/>
    </source>
</evidence>
<dbReference type="OrthoDB" id="4947536at2759"/>
<feature type="chain" id="PRO_5040382006" evidence="1">
    <location>
        <begin position="22"/>
        <end position="84"/>
    </location>
</feature>
<dbReference type="Proteomes" id="UP000784919">
    <property type="component" value="Unassembled WGS sequence"/>
</dbReference>
<name>A0A9P7ML90_9HYPO</name>
<keyword evidence="4" id="KW-1185">Reference proteome</keyword>
<dbReference type="AlphaFoldDB" id="A0A9P7ML90"/>
<protein>
    <submittedName>
        <fullName evidence="3">Uncharacterized protein</fullName>
    </submittedName>
</protein>
<sequence>MIKLLSVVAATLAAITPVVQAGACVPGLNYCGYTLEDNGWEGQGLDLAELYYCESEYSVTPIQYCYDGCRDRGTGRSDICWSRW</sequence>
<proteinExistence type="predicted"/>
<comment type="caution">
    <text evidence="3">The sequence shown here is derived from an EMBL/GenBank/DDBJ whole genome shotgun (WGS) entry which is preliminary data.</text>
</comment>
<evidence type="ECO:0000313" key="4">
    <source>
        <dbReference type="Proteomes" id="UP000742024"/>
    </source>
</evidence>
<dbReference type="Proteomes" id="UP000742024">
    <property type="component" value="Unassembled WGS sequence"/>
</dbReference>
<dbReference type="EMBL" id="SRPR01000446">
    <property type="protein sequence ID" value="KAG5953146.1"/>
    <property type="molecule type" value="Genomic_DNA"/>
</dbReference>
<evidence type="ECO:0000256" key="1">
    <source>
        <dbReference type="SAM" id="SignalP"/>
    </source>
</evidence>
<evidence type="ECO:0000313" key="2">
    <source>
        <dbReference type="EMBL" id="KAG5953146.1"/>
    </source>
</evidence>